<dbReference type="PANTHER" id="PTHR35936:SF17">
    <property type="entry name" value="ARGININE-BINDING EXTRACELLULAR PROTEIN ARTP"/>
    <property type="match status" value="1"/>
</dbReference>
<dbReference type="Pfam" id="PF00497">
    <property type="entry name" value="SBP_bac_3"/>
    <property type="match status" value="1"/>
</dbReference>
<feature type="domain" description="Ionotropic glutamate receptor C-terminal" evidence="9">
    <location>
        <begin position="41"/>
        <end position="260"/>
    </location>
</feature>
<evidence type="ECO:0000256" key="3">
    <source>
        <dbReference type="ARBA" id="ARBA00022729"/>
    </source>
</evidence>
<dbReference type="CDD" id="cd13530">
    <property type="entry name" value="PBP2_peptides_like"/>
    <property type="match status" value="1"/>
</dbReference>
<evidence type="ECO:0000256" key="1">
    <source>
        <dbReference type="ARBA" id="ARBA00004196"/>
    </source>
</evidence>
<keyword evidence="3 7" id="KW-0732">Signal</keyword>
<protein>
    <submittedName>
        <fullName evidence="10">ABC transporter substrate-binding protein</fullName>
    </submittedName>
</protein>
<dbReference type="Proteomes" id="UP000253908">
    <property type="component" value="Chromosome"/>
</dbReference>
<reference evidence="11" key="1">
    <citation type="submission" date="2017-11" db="EMBL/GenBank/DDBJ databases">
        <authorList>
            <person name="Zhu W."/>
        </authorList>
    </citation>
    <scope>NUCLEOTIDE SEQUENCE [LARGE SCALE GENOMIC DNA]</scope>
    <source>
        <strain evidence="11">160</strain>
    </source>
</reference>
<dbReference type="SMART" id="SM00079">
    <property type="entry name" value="PBPe"/>
    <property type="match status" value="1"/>
</dbReference>
<evidence type="ECO:0000256" key="4">
    <source>
        <dbReference type="ARBA" id="ARBA00023139"/>
    </source>
</evidence>
<dbReference type="GO" id="GO:0030313">
    <property type="term" value="C:cell envelope"/>
    <property type="evidence" value="ECO:0007669"/>
    <property type="project" value="UniProtKB-SubCell"/>
</dbReference>
<feature type="signal peptide" evidence="7">
    <location>
        <begin position="1"/>
        <end position="19"/>
    </location>
</feature>
<evidence type="ECO:0000256" key="5">
    <source>
        <dbReference type="ARBA" id="ARBA00023288"/>
    </source>
</evidence>
<dbReference type="GO" id="GO:0016020">
    <property type="term" value="C:membrane"/>
    <property type="evidence" value="ECO:0007669"/>
    <property type="project" value="InterPro"/>
</dbReference>
<dbReference type="PROSITE" id="PS01039">
    <property type="entry name" value="SBP_BACTERIAL_3"/>
    <property type="match status" value="1"/>
</dbReference>
<dbReference type="SMART" id="SM00062">
    <property type="entry name" value="PBPb"/>
    <property type="match status" value="1"/>
</dbReference>
<gene>
    <name evidence="10" type="ORF">CUC15_02895</name>
</gene>
<dbReference type="InterPro" id="IPR018313">
    <property type="entry name" value="SBP_3_CS"/>
</dbReference>
<dbReference type="RefSeq" id="WP_114915284.1">
    <property type="nucleotide sequence ID" value="NZ_CP024848.1"/>
</dbReference>
<dbReference type="SUPFAM" id="SSF53850">
    <property type="entry name" value="Periplasmic binding protein-like II"/>
    <property type="match status" value="1"/>
</dbReference>
<comment type="similarity">
    <text evidence="2 6">Belongs to the bacterial solute-binding protein 3 family.</text>
</comment>
<keyword evidence="5" id="KW-0449">Lipoprotein</keyword>
<proteinExistence type="inferred from homology"/>
<dbReference type="InterPro" id="IPR001320">
    <property type="entry name" value="Iontro_rcpt_C"/>
</dbReference>
<dbReference type="GO" id="GO:0015276">
    <property type="term" value="F:ligand-gated monoatomic ion channel activity"/>
    <property type="evidence" value="ECO:0007669"/>
    <property type="project" value="InterPro"/>
</dbReference>
<sequence>MKSSFSKLLVLAFMIAVLAACGSTNNEGTDSNASEGGDKKVLKMATSADFPPFESRDTKGNFEGFDIDLANLIADELGYELEIEDMKFDGLVGALQSNRVDMVLAGMSADEKRKKNVDFSTEYHRSGEMFLTKPDSAIKDLEALKGKVVGVQLGTIQEEGADALSEEYGFEVKKVDNAGILIQEINSNRIDVAYMDKEVATGYMEKQGLIGFDDPTTSSPGMAVAFPKGSELVEDVNGVLEELEASGKIQELRDKWELAE</sequence>
<evidence type="ECO:0000256" key="7">
    <source>
        <dbReference type="SAM" id="SignalP"/>
    </source>
</evidence>
<feature type="domain" description="Solute-binding protein family 3/N-terminal" evidence="8">
    <location>
        <begin position="41"/>
        <end position="260"/>
    </location>
</feature>
<comment type="subcellular location">
    <subcellularLocation>
        <location evidence="1">Cell envelope</location>
    </subcellularLocation>
</comment>
<evidence type="ECO:0000259" key="9">
    <source>
        <dbReference type="SMART" id="SM00079"/>
    </source>
</evidence>
<evidence type="ECO:0000256" key="2">
    <source>
        <dbReference type="ARBA" id="ARBA00010333"/>
    </source>
</evidence>
<dbReference type="OrthoDB" id="9811552at2"/>
<name>A0A345PDB0_9BACI</name>
<dbReference type="KEGG" id="ocn:CUC15_02895"/>
<feature type="chain" id="PRO_5038970878" evidence="7">
    <location>
        <begin position="20"/>
        <end position="260"/>
    </location>
</feature>
<keyword evidence="11" id="KW-1185">Reference proteome</keyword>
<dbReference type="PANTHER" id="PTHR35936">
    <property type="entry name" value="MEMBRANE-BOUND LYTIC MUREIN TRANSGLYCOSYLASE F"/>
    <property type="match status" value="1"/>
</dbReference>
<dbReference type="AlphaFoldDB" id="A0A345PDB0"/>
<evidence type="ECO:0000313" key="10">
    <source>
        <dbReference type="EMBL" id="AXI07990.1"/>
    </source>
</evidence>
<dbReference type="InterPro" id="IPR001638">
    <property type="entry name" value="Solute-binding_3/MltF_N"/>
</dbReference>
<accession>A0A345PDB0</accession>
<evidence type="ECO:0000313" key="11">
    <source>
        <dbReference type="Proteomes" id="UP000253908"/>
    </source>
</evidence>
<evidence type="ECO:0000256" key="6">
    <source>
        <dbReference type="RuleBase" id="RU003744"/>
    </source>
</evidence>
<organism evidence="10 11">
    <name type="scientific">Oceanobacillus zhaokaii</name>
    <dbReference type="NCBI Taxonomy" id="2052660"/>
    <lineage>
        <taxon>Bacteria</taxon>
        <taxon>Bacillati</taxon>
        <taxon>Bacillota</taxon>
        <taxon>Bacilli</taxon>
        <taxon>Bacillales</taxon>
        <taxon>Bacillaceae</taxon>
        <taxon>Oceanobacillus</taxon>
    </lineage>
</organism>
<dbReference type="PROSITE" id="PS51257">
    <property type="entry name" value="PROKAR_LIPOPROTEIN"/>
    <property type="match status" value="1"/>
</dbReference>
<dbReference type="Gene3D" id="3.40.190.10">
    <property type="entry name" value="Periplasmic binding protein-like II"/>
    <property type="match status" value="2"/>
</dbReference>
<keyword evidence="4" id="KW-0564">Palmitate</keyword>
<dbReference type="EMBL" id="CP024848">
    <property type="protein sequence ID" value="AXI07990.1"/>
    <property type="molecule type" value="Genomic_DNA"/>
</dbReference>
<evidence type="ECO:0000259" key="8">
    <source>
        <dbReference type="SMART" id="SM00062"/>
    </source>
</evidence>